<dbReference type="Pfam" id="PF02151">
    <property type="entry name" value="UVR"/>
    <property type="match status" value="1"/>
</dbReference>
<dbReference type="Gene3D" id="3.20.110.20">
    <property type="match status" value="1"/>
</dbReference>
<dbReference type="SUPFAM" id="SSF88713">
    <property type="entry name" value="Glycoside hydrolase/deacetylase"/>
    <property type="match status" value="1"/>
</dbReference>
<dbReference type="InterPro" id="IPR001943">
    <property type="entry name" value="UVR_dom"/>
</dbReference>
<evidence type="ECO:0000256" key="3">
    <source>
        <dbReference type="SAM" id="Coils"/>
    </source>
</evidence>
<dbReference type="PANTHER" id="PTHR36306">
    <property type="entry name" value="ALPHA-AMYLASE-RELATED-RELATED"/>
    <property type="match status" value="1"/>
</dbReference>
<evidence type="ECO:0000256" key="2">
    <source>
        <dbReference type="ARBA" id="ARBA00023277"/>
    </source>
</evidence>
<dbReference type="InterPro" id="IPR052046">
    <property type="entry name" value="GH57_Enzymes"/>
</dbReference>
<sequence>MFWANFLHIYQPANQTKEILSKVVKESYQKLIQGLKENPNAKLTLNINACLTELLVENGFQALISDIKDSAQKGQIEFTGSAKYHAFLPLLPENEIKRQIELNQTTNQKYFGRVYNPKGFFSPEMAYSEKVAKIVKNLGYKWILADEASLVGEPDYSKIYKIKGMDDFNIFFRERETSFKILSAQLASGPMLIANLSSRLQKHEYLLTAMDGETFGHHRPGLEKLLFDIYKLKELPTVTISELKNYFKDEIECQPVAASWTLMHKDLARSVPFSRWADPKNKIHQLQWKLTNLAIKTVNSCSPKDKGFKKARETLDRALHSDQYWWASAKPWWSLEILEKGAKELKDTIFATPGVSSQIKKQAQKLYQDIVFLALDWQREGIVADLVKEHYDEEVAMRLDTSAPYIPPEEFDKIIEHLKQQMLECAKMEEFERAAQFRNRINELKEKREEVTKKV</sequence>
<dbReference type="PROSITE" id="PS50151">
    <property type="entry name" value="UVR"/>
    <property type="match status" value="1"/>
</dbReference>
<dbReference type="InterPro" id="IPR004300">
    <property type="entry name" value="Glyco_hydro_57_N"/>
</dbReference>
<dbReference type="EMBL" id="PCWK01000061">
    <property type="protein sequence ID" value="PIR01941.1"/>
    <property type="molecule type" value="Genomic_DNA"/>
</dbReference>
<feature type="domain" description="UVR" evidence="4">
    <location>
        <begin position="412"/>
        <end position="447"/>
    </location>
</feature>
<dbReference type="AlphaFoldDB" id="A0A2H0MZ93"/>
<dbReference type="Pfam" id="PF03065">
    <property type="entry name" value="Glyco_hydro_57"/>
    <property type="match status" value="1"/>
</dbReference>
<evidence type="ECO:0000313" key="6">
    <source>
        <dbReference type="Proteomes" id="UP000231139"/>
    </source>
</evidence>
<keyword evidence="2" id="KW-0119">Carbohydrate metabolism</keyword>
<dbReference type="InterPro" id="IPR011330">
    <property type="entry name" value="Glyco_hydro/deAcase_b/a-brl"/>
</dbReference>
<comment type="caution">
    <text evidence="5">The sequence shown here is derived from an EMBL/GenBank/DDBJ whole genome shotgun (WGS) entry which is preliminary data.</text>
</comment>
<protein>
    <recommendedName>
        <fullName evidence="4">UVR domain-containing protein</fullName>
    </recommendedName>
</protein>
<dbReference type="GO" id="GO:0005975">
    <property type="term" value="P:carbohydrate metabolic process"/>
    <property type="evidence" value="ECO:0007669"/>
    <property type="project" value="InterPro"/>
</dbReference>
<name>A0A2H0MZ93_9BACT</name>
<organism evidence="5 6">
    <name type="scientific">Candidatus Nealsonbacteria bacterium CG11_big_fil_rev_8_21_14_0_20_35_11</name>
    <dbReference type="NCBI Taxonomy" id="1974713"/>
    <lineage>
        <taxon>Bacteria</taxon>
        <taxon>Candidatus Nealsoniibacteriota</taxon>
    </lineage>
</organism>
<comment type="similarity">
    <text evidence="1">Belongs to the glycosyl hydrolase 57 family.</text>
</comment>
<evidence type="ECO:0000259" key="4">
    <source>
        <dbReference type="PROSITE" id="PS50151"/>
    </source>
</evidence>
<dbReference type="GO" id="GO:0003824">
    <property type="term" value="F:catalytic activity"/>
    <property type="evidence" value="ECO:0007669"/>
    <property type="project" value="InterPro"/>
</dbReference>
<dbReference type="SUPFAM" id="SSF46600">
    <property type="entry name" value="C-terminal UvrC-binding domain of UvrB"/>
    <property type="match status" value="1"/>
</dbReference>
<feature type="coiled-coil region" evidence="3">
    <location>
        <begin position="427"/>
        <end position="454"/>
    </location>
</feature>
<evidence type="ECO:0000256" key="1">
    <source>
        <dbReference type="ARBA" id="ARBA00006821"/>
    </source>
</evidence>
<dbReference type="Proteomes" id="UP000231139">
    <property type="component" value="Unassembled WGS sequence"/>
</dbReference>
<keyword evidence="3" id="KW-0175">Coiled coil</keyword>
<dbReference type="PANTHER" id="PTHR36306:SF1">
    <property type="entry name" value="ALPHA-AMYLASE-RELATED"/>
    <property type="match status" value="1"/>
</dbReference>
<gene>
    <name evidence="5" type="ORF">COV62_02675</name>
</gene>
<accession>A0A2H0MZ93</accession>
<evidence type="ECO:0000313" key="5">
    <source>
        <dbReference type="EMBL" id="PIR01941.1"/>
    </source>
</evidence>
<proteinExistence type="inferred from homology"/>
<dbReference type="InterPro" id="IPR036876">
    <property type="entry name" value="UVR_dom_sf"/>
</dbReference>
<dbReference type="Gene3D" id="4.10.860.10">
    <property type="entry name" value="UVR domain"/>
    <property type="match status" value="1"/>
</dbReference>
<reference evidence="5 6" key="1">
    <citation type="submission" date="2017-09" db="EMBL/GenBank/DDBJ databases">
        <title>Depth-based differentiation of microbial function through sediment-hosted aquifers and enrichment of novel symbionts in the deep terrestrial subsurface.</title>
        <authorList>
            <person name="Probst A.J."/>
            <person name="Ladd B."/>
            <person name="Jarett J.K."/>
            <person name="Geller-Mcgrath D.E."/>
            <person name="Sieber C.M."/>
            <person name="Emerson J.B."/>
            <person name="Anantharaman K."/>
            <person name="Thomas B.C."/>
            <person name="Malmstrom R."/>
            <person name="Stieglmeier M."/>
            <person name="Klingl A."/>
            <person name="Woyke T."/>
            <person name="Ryan C.M."/>
            <person name="Banfield J.F."/>
        </authorList>
    </citation>
    <scope>NUCLEOTIDE SEQUENCE [LARGE SCALE GENOMIC DNA]</scope>
    <source>
        <strain evidence="5">CG11_big_fil_rev_8_21_14_0_20_35_11</strain>
    </source>
</reference>